<dbReference type="CDD" id="cd18692">
    <property type="entry name" value="PIN_VapC-like"/>
    <property type="match status" value="1"/>
</dbReference>
<dbReference type="Proteomes" id="UP000030661">
    <property type="component" value="Unassembled WGS sequence"/>
</dbReference>
<proteinExistence type="predicted"/>
<dbReference type="eggNOG" id="COG5573">
    <property type="taxonomic scope" value="Bacteria"/>
</dbReference>
<gene>
    <name evidence="2" type="ORF">U27_04619</name>
</gene>
<dbReference type="SUPFAM" id="SSF88723">
    <property type="entry name" value="PIN domain-like"/>
    <property type="match status" value="1"/>
</dbReference>
<dbReference type="InterPro" id="IPR052106">
    <property type="entry name" value="PINc/VapC_TA"/>
</dbReference>
<keyword evidence="3" id="KW-1185">Reference proteome</keyword>
<dbReference type="EMBL" id="DF820466">
    <property type="protein sequence ID" value="GAK57652.1"/>
    <property type="molecule type" value="Genomic_DNA"/>
</dbReference>
<dbReference type="STRING" id="1499967.U27_04619"/>
<sequence length="135" mass="15778">MPDKVFIDSNIIIYLYSEDEPDKRERCQQLVRTRKSIISTQVINEVSNVLYRKMNLTVSELRAVVDELFKAFTVTLLTQDSIKLALSMLERYAYSYWDSMILASALENSCSILYSEDMQHKQRIEGKLQIVNPFQ</sequence>
<evidence type="ECO:0000313" key="3">
    <source>
        <dbReference type="Proteomes" id="UP000030661"/>
    </source>
</evidence>
<dbReference type="AlphaFoldDB" id="A0A081BZ97"/>
<dbReference type="Gene3D" id="3.40.50.1010">
    <property type="entry name" value="5'-nuclease"/>
    <property type="match status" value="1"/>
</dbReference>
<protein>
    <recommendedName>
        <fullName evidence="1">PIN domain-containing protein</fullName>
    </recommendedName>
</protein>
<dbReference type="InterPro" id="IPR029060">
    <property type="entry name" value="PIN-like_dom_sf"/>
</dbReference>
<dbReference type="HOGENOM" id="CLU_128080_1_0_0"/>
<dbReference type="SMART" id="SM00670">
    <property type="entry name" value="PINc"/>
    <property type="match status" value="1"/>
</dbReference>
<dbReference type="InterPro" id="IPR002716">
    <property type="entry name" value="PIN_dom"/>
</dbReference>
<reference evidence="2" key="1">
    <citation type="journal article" date="2015" name="PeerJ">
        <title>First genomic representation of candidate bacterial phylum KSB3 points to enhanced environmental sensing as a trigger of wastewater bulking.</title>
        <authorList>
            <person name="Sekiguchi Y."/>
            <person name="Ohashi A."/>
            <person name="Parks D.H."/>
            <person name="Yamauchi T."/>
            <person name="Tyson G.W."/>
            <person name="Hugenholtz P."/>
        </authorList>
    </citation>
    <scope>NUCLEOTIDE SEQUENCE [LARGE SCALE GENOMIC DNA]</scope>
</reference>
<accession>A0A081BZ97</accession>
<dbReference type="Pfam" id="PF01850">
    <property type="entry name" value="PIN"/>
    <property type="match status" value="1"/>
</dbReference>
<name>A0A081BZ97_VECG1</name>
<dbReference type="PANTHER" id="PTHR38826">
    <property type="entry name" value="RIBONUCLEASE VAPC13"/>
    <property type="match status" value="1"/>
</dbReference>
<evidence type="ECO:0000259" key="1">
    <source>
        <dbReference type="SMART" id="SM00670"/>
    </source>
</evidence>
<evidence type="ECO:0000313" key="2">
    <source>
        <dbReference type="EMBL" id="GAK57652.1"/>
    </source>
</evidence>
<dbReference type="PANTHER" id="PTHR38826:SF5">
    <property type="entry name" value="RIBONUCLEASE VAPC13"/>
    <property type="match status" value="1"/>
</dbReference>
<organism evidence="2">
    <name type="scientific">Vecturithrix granuli</name>
    <dbReference type="NCBI Taxonomy" id="1499967"/>
    <lineage>
        <taxon>Bacteria</taxon>
        <taxon>Candidatus Moduliflexota</taxon>
        <taxon>Candidatus Vecturitrichia</taxon>
        <taxon>Candidatus Vecturitrichales</taxon>
        <taxon>Candidatus Vecturitrichaceae</taxon>
        <taxon>Candidatus Vecturithrix</taxon>
    </lineage>
</organism>
<feature type="domain" description="PIN" evidence="1">
    <location>
        <begin position="3"/>
        <end position="122"/>
    </location>
</feature>